<dbReference type="InterPro" id="IPR029070">
    <property type="entry name" value="Chitinase_insertion_sf"/>
</dbReference>
<dbReference type="GO" id="GO:0008061">
    <property type="term" value="F:chitin binding"/>
    <property type="evidence" value="ECO:0007669"/>
    <property type="project" value="InterPro"/>
</dbReference>
<evidence type="ECO:0000313" key="4">
    <source>
        <dbReference type="EMBL" id="CAG9810120.1"/>
    </source>
</evidence>
<dbReference type="InterPro" id="IPR011583">
    <property type="entry name" value="Chitinase_II/V-like_cat"/>
</dbReference>
<dbReference type="SUPFAM" id="SSF54556">
    <property type="entry name" value="Chitinase insertion domain"/>
    <property type="match status" value="1"/>
</dbReference>
<dbReference type="SUPFAM" id="SSF51445">
    <property type="entry name" value="(Trans)glycosidases"/>
    <property type="match status" value="1"/>
</dbReference>
<feature type="signal peptide" evidence="2">
    <location>
        <begin position="1"/>
        <end position="24"/>
    </location>
</feature>
<dbReference type="PROSITE" id="PS51910">
    <property type="entry name" value="GH18_2"/>
    <property type="match status" value="1"/>
</dbReference>
<evidence type="ECO:0000256" key="1">
    <source>
        <dbReference type="ARBA" id="ARBA00022729"/>
    </source>
</evidence>
<evidence type="ECO:0000313" key="5">
    <source>
        <dbReference type="Proteomes" id="UP001153620"/>
    </source>
</evidence>
<dbReference type="EMBL" id="OU895880">
    <property type="protein sequence ID" value="CAG9810120.1"/>
    <property type="molecule type" value="Genomic_DNA"/>
</dbReference>
<gene>
    <name evidence="4" type="ORF">CHIRRI_LOCUS12937</name>
</gene>
<dbReference type="AlphaFoldDB" id="A0A9N9S3D8"/>
<evidence type="ECO:0000256" key="2">
    <source>
        <dbReference type="SAM" id="SignalP"/>
    </source>
</evidence>
<dbReference type="GO" id="GO:0004568">
    <property type="term" value="F:chitinase activity"/>
    <property type="evidence" value="ECO:0007669"/>
    <property type="project" value="TreeGrafter"/>
</dbReference>
<dbReference type="GO" id="GO:0005576">
    <property type="term" value="C:extracellular region"/>
    <property type="evidence" value="ECO:0007669"/>
    <property type="project" value="TreeGrafter"/>
</dbReference>
<dbReference type="InterPro" id="IPR001223">
    <property type="entry name" value="Glyco_hydro18_cat"/>
</dbReference>
<protein>
    <recommendedName>
        <fullName evidence="3">GH18 domain-containing protein</fullName>
    </recommendedName>
</protein>
<organism evidence="4 5">
    <name type="scientific">Chironomus riparius</name>
    <dbReference type="NCBI Taxonomy" id="315576"/>
    <lineage>
        <taxon>Eukaryota</taxon>
        <taxon>Metazoa</taxon>
        <taxon>Ecdysozoa</taxon>
        <taxon>Arthropoda</taxon>
        <taxon>Hexapoda</taxon>
        <taxon>Insecta</taxon>
        <taxon>Pterygota</taxon>
        <taxon>Neoptera</taxon>
        <taxon>Endopterygota</taxon>
        <taxon>Diptera</taxon>
        <taxon>Nematocera</taxon>
        <taxon>Chironomoidea</taxon>
        <taxon>Chironomidae</taxon>
        <taxon>Chironominae</taxon>
        <taxon>Chironomus</taxon>
    </lineage>
</organism>
<dbReference type="Pfam" id="PF00704">
    <property type="entry name" value="Glyco_hydro_18"/>
    <property type="match status" value="1"/>
</dbReference>
<keyword evidence="1 2" id="KW-0732">Signal</keyword>
<dbReference type="InterPro" id="IPR050314">
    <property type="entry name" value="Glycosyl_Hydrlase_18"/>
</dbReference>
<name>A0A9N9S3D8_9DIPT</name>
<sequence length="428" mass="49359">MKLEILTIFVKILIICSLCVKCDEYNCPEESQKKIFCYYKTTNHELLNEVTHQSPSSIFHHNKPPCSHIIYAFAGLDMNGEIVLPHKKVNQDFHDLMKLKEKDPCLKILISVGGWDEGSEKFSSLVETEDSVENFAEKTLRFLIFYGFDGIDIHWMYPTMRGGIKDDRQNFVKLIKALKSKLSRRNKLVVAAIGTKISHIIEAYSPMKELCDSLDYAILMTYDYFDRSKTSIGAPLVNDDHHIYKETLAENVQRILSENCRPEKLIFGISTYGKVFKLKRSTRTGIGADLSDEDVDVNEQFVEYNKICTALKKNLSISSSHNDKTVKWTTKLLPRSHSKYAYHDRTWVSYDDHEAIEIKTFYALKKNLGGVMFYTLNGDSFNEDCKVYFPLIARAKKLIEEFTTQCKNSHAEACLKKIEQEHNLHLNI</sequence>
<keyword evidence="5" id="KW-1185">Reference proteome</keyword>
<reference evidence="4" key="2">
    <citation type="submission" date="2022-10" db="EMBL/GenBank/DDBJ databases">
        <authorList>
            <consortium name="ENA_rothamsted_submissions"/>
            <consortium name="culmorum"/>
            <person name="King R."/>
        </authorList>
    </citation>
    <scope>NUCLEOTIDE SEQUENCE</scope>
</reference>
<dbReference type="PANTHER" id="PTHR11177:SF403">
    <property type="entry name" value="CHITINASE 2-RELATED"/>
    <property type="match status" value="1"/>
</dbReference>
<dbReference type="OrthoDB" id="73875at2759"/>
<feature type="domain" description="GH18" evidence="3">
    <location>
        <begin position="33"/>
        <end position="402"/>
    </location>
</feature>
<dbReference type="Gene3D" id="3.10.50.10">
    <property type="match status" value="1"/>
</dbReference>
<accession>A0A9N9S3D8</accession>
<dbReference type="GO" id="GO:0005975">
    <property type="term" value="P:carbohydrate metabolic process"/>
    <property type="evidence" value="ECO:0007669"/>
    <property type="project" value="InterPro"/>
</dbReference>
<dbReference type="PANTHER" id="PTHR11177">
    <property type="entry name" value="CHITINASE"/>
    <property type="match status" value="1"/>
</dbReference>
<proteinExistence type="predicted"/>
<dbReference type="SMART" id="SM00636">
    <property type="entry name" value="Glyco_18"/>
    <property type="match status" value="1"/>
</dbReference>
<reference evidence="4" key="1">
    <citation type="submission" date="2022-01" db="EMBL/GenBank/DDBJ databases">
        <authorList>
            <person name="King R."/>
        </authorList>
    </citation>
    <scope>NUCLEOTIDE SEQUENCE</scope>
</reference>
<dbReference type="Gene3D" id="3.20.20.80">
    <property type="entry name" value="Glycosidases"/>
    <property type="match status" value="1"/>
</dbReference>
<dbReference type="InterPro" id="IPR017853">
    <property type="entry name" value="GH"/>
</dbReference>
<evidence type="ECO:0000259" key="3">
    <source>
        <dbReference type="PROSITE" id="PS51910"/>
    </source>
</evidence>
<dbReference type="GO" id="GO:0006032">
    <property type="term" value="P:chitin catabolic process"/>
    <property type="evidence" value="ECO:0007669"/>
    <property type="project" value="TreeGrafter"/>
</dbReference>
<feature type="chain" id="PRO_5040489933" description="GH18 domain-containing protein" evidence="2">
    <location>
        <begin position="25"/>
        <end position="428"/>
    </location>
</feature>
<dbReference type="Proteomes" id="UP001153620">
    <property type="component" value="Chromosome 4"/>
</dbReference>